<dbReference type="RefSeq" id="XP_046011653.1">
    <property type="nucleotide sequence ID" value="XM_046148212.1"/>
</dbReference>
<dbReference type="AlphaFoldDB" id="A0A9P9BPR2"/>
<dbReference type="GeneID" id="70177758"/>
<comment type="caution">
    <text evidence="1">The sequence shown here is derived from an EMBL/GenBank/DDBJ whole genome shotgun (WGS) entry which is preliminary data.</text>
</comment>
<accession>A0A9P9BPR2</accession>
<evidence type="ECO:0000313" key="1">
    <source>
        <dbReference type="EMBL" id="KAH7029365.1"/>
    </source>
</evidence>
<organism evidence="1 2">
    <name type="scientific">Microdochium trichocladiopsis</name>
    <dbReference type="NCBI Taxonomy" id="1682393"/>
    <lineage>
        <taxon>Eukaryota</taxon>
        <taxon>Fungi</taxon>
        <taxon>Dikarya</taxon>
        <taxon>Ascomycota</taxon>
        <taxon>Pezizomycotina</taxon>
        <taxon>Sordariomycetes</taxon>
        <taxon>Xylariomycetidae</taxon>
        <taxon>Xylariales</taxon>
        <taxon>Microdochiaceae</taxon>
        <taxon>Microdochium</taxon>
    </lineage>
</organism>
<name>A0A9P9BPR2_9PEZI</name>
<sequence>MGVNVTASEQVAINLFTSQSPIGVGVPGLSVGVYFAIDLILSFTADMDLSGGFWVDFPEHAYLELGIFDGKLDDTSFDGTRTGLVPVVVHTAYGKFQADLRLSIQAGIETDNDLFGIGAGALLGIYANVVELVATLEKTPTCALELEAEYNLNIGAFARLSVSLTPLSTAQLDTGRPQCLG</sequence>
<proteinExistence type="predicted"/>
<gene>
    <name evidence="1" type="ORF">B0I36DRAFT_131722</name>
</gene>
<dbReference type="EMBL" id="JAGTJQ010000006">
    <property type="protein sequence ID" value="KAH7029365.1"/>
    <property type="molecule type" value="Genomic_DNA"/>
</dbReference>
<keyword evidence="2" id="KW-1185">Reference proteome</keyword>
<dbReference type="OrthoDB" id="4733706at2759"/>
<reference evidence="1" key="1">
    <citation type="journal article" date="2021" name="Nat. Commun.">
        <title>Genetic determinants of endophytism in the Arabidopsis root mycobiome.</title>
        <authorList>
            <person name="Mesny F."/>
            <person name="Miyauchi S."/>
            <person name="Thiergart T."/>
            <person name="Pickel B."/>
            <person name="Atanasova L."/>
            <person name="Karlsson M."/>
            <person name="Huettel B."/>
            <person name="Barry K.W."/>
            <person name="Haridas S."/>
            <person name="Chen C."/>
            <person name="Bauer D."/>
            <person name="Andreopoulos W."/>
            <person name="Pangilinan J."/>
            <person name="LaButti K."/>
            <person name="Riley R."/>
            <person name="Lipzen A."/>
            <person name="Clum A."/>
            <person name="Drula E."/>
            <person name="Henrissat B."/>
            <person name="Kohler A."/>
            <person name="Grigoriev I.V."/>
            <person name="Martin F.M."/>
            <person name="Hacquard S."/>
        </authorList>
    </citation>
    <scope>NUCLEOTIDE SEQUENCE</scope>
    <source>
        <strain evidence="1">MPI-CAGE-CH-0230</strain>
    </source>
</reference>
<dbReference type="Proteomes" id="UP000756346">
    <property type="component" value="Unassembled WGS sequence"/>
</dbReference>
<protein>
    <submittedName>
        <fullName evidence="1">Uncharacterized protein</fullName>
    </submittedName>
</protein>
<evidence type="ECO:0000313" key="2">
    <source>
        <dbReference type="Proteomes" id="UP000756346"/>
    </source>
</evidence>